<organism evidence="2">
    <name type="scientific">freshwater metagenome</name>
    <dbReference type="NCBI Taxonomy" id="449393"/>
    <lineage>
        <taxon>unclassified sequences</taxon>
        <taxon>metagenomes</taxon>
        <taxon>ecological metagenomes</taxon>
    </lineage>
</organism>
<evidence type="ECO:0000313" key="2">
    <source>
        <dbReference type="EMBL" id="CAB5045996.1"/>
    </source>
</evidence>
<gene>
    <name evidence="1" type="ORF">UFOPK4179_00483</name>
    <name evidence="2" type="ORF">UFOPK4293_00336</name>
</gene>
<sequence>MRHKLPSEFIMTDVNTTNIERRSQLLSMKLRSLVREHLGLASDPDGTIETFALGAGFVTADAAWVLVDGDASRSLGPVLAWTSQFERPVHLLVEQNAGLLARRASLFDADLTVWQINDHSITRAVAEPHLISASASDTHLAFVDLIESSGADALVEHGVVVGELRGLEMCRVVDDATTGEVRLEVGMGRHDREAFTMIHGELPTAQAMRQVIDAVLPHRTEGADSHPFNQFGVERLARWKAIQDPSTIGFSTLAPADPPVVRTNVKDSVPCVAIGSTGAKRLSTAVFVHGVDLDCVSFAVDAASRLGTHDVTIAVRRRDVIASIERLANLASIQVRIAYLS</sequence>
<accession>A0A6J7SYH9</accession>
<proteinExistence type="predicted"/>
<dbReference type="EMBL" id="CAETWZ010000031">
    <property type="protein sequence ID" value="CAB4367695.1"/>
    <property type="molecule type" value="Genomic_DNA"/>
</dbReference>
<dbReference type="AlphaFoldDB" id="A0A6J7SYH9"/>
<name>A0A6J7SYH9_9ZZZZ</name>
<reference evidence="2" key="1">
    <citation type="submission" date="2020-05" db="EMBL/GenBank/DDBJ databases">
        <authorList>
            <person name="Chiriac C."/>
            <person name="Salcher M."/>
            <person name="Ghai R."/>
            <person name="Kavagutti S V."/>
        </authorList>
    </citation>
    <scope>NUCLEOTIDE SEQUENCE</scope>
</reference>
<evidence type="ECO:0000313" key="1">
    <source>
        <dbReference type="EMBL" id="CAB4367695.1"/>
    </source>
</evidence>
<protein>
    <submittedName>
        <fullName evidence="2">Unannotated protein</fullName>
    </submittedName>
</protein>
<dbReference type="EMBL" id="CAFBQH010000013">
    <property type="protein sequence ID" value="CAB5045996.1"/>
    <property type="molecule type" value="Genomic_DNA"/>
</dbReference>